<dbReference type="PROSITE" id="PS50987">
    <property type="entry name" value="HTH_ARSR_2"/>
    <property type="match status" value="1"/>
</dbReference>
<evidence type="ECO:0000313" key="5">
    <source>
        <dbReference type="Proteomes" id="UP000603641"/>
    </source>
</evidence>
<dbReference type="NCBIfam" id="NF033788">
    <property type="entry name" value="HTH_metalloreg"/>
    <property type="match status" value="1"/>
</dbReference>
<dbReference type="InterPro" id="IPR011991">
    <property type="entry name" value="ArsR-like_HTH"/>
</dbReference>
<dbReference type="Proteomes" id="UP000603641">
    <property type="component" value="Unassembled WGS sequence"/>
</dbReference>
<dbReference type="SUPFAM" id="SSF55961">
    <property type="entry name" value="Bet v1-like"/>
    <property type="match status" value="1"/>
</dbReference>
<comment type="similarity">
    <text evidence="1">Belongs to the AHA1 family.</text>
</comment>
<dbReference type="SUPFAM" id="SSF46785">
    <property type="entry name" value="Winged helix' DNA-binding domain"/>
    <property type="match status" value="1"/>
</dbReference>
<dbReference type="Gene3D" id="1.10.10.10">
    <property type="entry name" value="Winged helix-like DNA-binding domain superfamily/Winged helix DNA-binding domain"/>
    <property type="match status" value="1"/>
</dbReference>
<dbReference type="EMBL" id="JACSQM010000018">
    <property type="protein sequence ID" value="MBD7966386.1"/>
    <property type="molecule type" value="Genomic_DNA"/>
</dbReference>
<name>A0ABR8SSC8_9BACL</name>
<dbReference type="InterPro" id="IPR013538">
    <property type="entry name" value="ASHA1/2-like_C"/>
</dbReference>
<gene>
    <name evidence="4" type="ORF">H9648_20265</name>
</gene>
<dbReference type="InterPro" id="IPR001845">
    <property type="entry name" value="HTH_ArsR_DNA-bd_dom"/>
</dbReference>
<dbReference type="InterPro" id="IPR023393">
    <property type="entry name" value="START-like_dom_sf"/>
</dbReference>
<dbReference type="InterPro" id="IPR036388">
    <property type="entry name" value="WH-like_DNA-bd_sf"/>
</dbReference>
<dbReference type="PANTHER" id="PTHR38600:SF1">
    <property type="entry name" value="TRANSCRIPTIONAL REGULATORY PROTEIN"/>
    <property type="match status" value="1"/>
</dbReference>
<sequence length="253" mass="29181">MNNDIFKSLADPSRRMLLDLLHEFDGRTLSDLCTHLDMSRVGVMKHLKILEESNLITTQKVGRERLHFLNSVPLRQVYERWVSKYTEPWTIGLTQLKSDLERSMDMETSIRTINRIAIKATPEDIWHALTEPSMTSKYWYNGSIRADWKEGAPYTIYNQQGTVQARGEILILDPPHKLVMSWKLMSLNETKEEPPSRLTWEINSHQDIKGVTLVTVIHDQYDQSPKTAQTLEYGLSIVLSGMKTLLETGLPLE</sequence>
<evidence type="ECO:0000256" key="1">
    <source>
        <dbReference type="ARBA" id="ARBA00006817"/>
    </source>
</evidence>
<keyword evidence="2" id="KW-0238">DNA-binding</keyword>
<evidence type="ECO:0000259" key="3">
    <source>
        <dbReference type="PROSITE" id="PS50987"/>
    </source>
</evidence>
<dbReference type="RefSeq" id="WP_191755516.1">
    <property type="nucleotide sequence ID" value="NZ_JACSQM010000018.1"/>
</dbReference>
<dbReference type="Pfam" id="PF08327">
    <property type="entry name" value="AHSA1"/>
    <property type="match status" value="1"/>
</dbReference>
<organism evidence="4 5">
    <name type="scientific">Fictibacillus norfolkensis</name>
    <dbReference type="NCBI Taxonomy" id="2762233"/>
    <lineage>
        <taxon>Bacteria</taxon>
        <taxon>Bacillati</taxon>
        <taxon>Bacillota</taxon>
        <taxon>Bacilli</taxon>
        <taxon>Bacillales</taxon>
        <taxon>Fictibacillaceae</taxon>
        <taxon>Fictibacillus</taxon>
    </lineage>
</organism>
<dbReference type="Pfam" id="PF12840">
    <property type="entry name" value="HTH_20"/>
    <property type="match status" value="1"/>
</dbReference>
<keyword evidence="5" id="KW-1185">Reference proteome</keyword>
<dbReference type="Gene3D" id="3.30.530.20">
    <property type="match status" value="1"/>
</dbReference>
<evidence type="ECO:0000256" key="2">
    <source>
        <dbReference type="ARBA" id="ARBA00023125"/>
    </source>
</evidence>
<accession>A0ABR8SSC8</accession>
<dbReference type="PANTHER" id="PTHR38600">
    <property type="entry name" value="TRANSCRIPTIONAL REGULATORY PROTEIN"/>
    <property type="match status" value="1"/>
</dbReference>
<protein>
    <submittedName>
        <fullName evidence="4">Metalloregulator ArsR/SmtB family transcription factor</fullName>
    </submittedName>
</protein>
<dbReference type="SMART" id="SM00418">
    <property type="entry name" value="HTH_ARSR"/>
    <property type="match status" value="1"/>
</dbReference>
<dbReference type="PRINTS" id="PR00778">
    <property type="entry name" value="HTHARSR"/>
</dbReference>
<evidence type="ECO:0000313" key="4">
    <source>
        <dbReference type="EMBL" id="MBD7966386.1"/>
    </source>
</evidence>
<feature type="domain" description="HTH arsR-type" evidence="3">
    <location>
        <begin position="1"/>
        <end position="89"/>
    </location>
</feature>
<comment type="caution">
    <text evidence="4">The sequence shown here is derived from an EMBL/GenBank/DDBJ whole genome shotgun (WGS) entry which is preliminary data.</text>
</comment>
<dbReference type="CDD" id="cd00090">
    <property type="entry name" value="HTH_ARSR"/>
    <property type="match status" value="1"/>
</dbReference>
<proteinExistence type="inferred from homology"/>
<reference evidence="4 5" key="1">
    <citation type="submission" date="2020-08" db="EMBL/GenBank/DDBJ databases">
        <title>A Genomic Blueprint of the Chicken Gut Microbiome.</title>
        <authorList>
            <person name="Gilroy R."/>
            <person name="Ravi A."/>
            <person name="Getino M."/>
            <person name="Pursley I."/>
            <person name="Horton D.L."/>
            <person name="Alikhan N.-F."/>
            <person name="Baker D."/>
            <person name="Gharbi K."/>
            <person name="Hall N."/>
            <person name="Watson M."/>
            <person name="Adriaenssens E.M."/>
            <person name="Foster-Nyarko E."/>
            <person name="Jarju S."/>
            <person name="Secka A."/>
            <person name="Antonio M."/>
            <person name="Oren A."/>
            <person name="Chaudhuri R."/>
            <person name="La Ragione R.M."/>
            <person name="Hildebrand F."/>
            <person name="Pallen M.J."/>
        </authorList>
    </citation>
    <scope>NUCLEOTIDE SEQUENCE [LARGE SCALE GENOMIC DNA]</scope>
    <source>
        <strain evidence="4 5">Sa2CUA10</strain>
    </source>
</reference>
<dbReference type="InterPro" id="IPR036390">
    <property type="entry name" value="WH_DNA-bd_sf"/>
</dbReference>